<proteinExistence type="predicted"/>
<dbReference type="PANTHER" id="PTHR24348:SF22">
    <property type="entry name" value="NON-SPECIFIC SERINE_THREONINE PROTEIN KINASE"/>
    <property type="match status" value="1"/>
</dbReference>
<dbReference type="Proteomes" id="UP001195483">
    <property type="component" value="Unassembled WGS sequence"/>
</dbReference>
<sequence>MTNLEVGTDFTFLHEPHGQNASKSEKAYSDDEFWPKCPADQDVQGMAQLKGSLVCEDPVGPVELAKAFLNIDLRHCVSQLSELGINIISQDLPLNTWATDPLEHPVPEKVCYTTKNGGEEFIHQLKQPQTPCTQGSIWEKGLAVHDGQYTEGVHFQPLDKNRFSGSFGTGFRCVDCQTGKHFFKKQTSLDKFHKSEVLIPIHLDHENVTKLYGVIQRDDKVEIIMEDAGISLAYFVMLNPRLEERLVLNLMKQGLAGIKKLHEIDVIHHDIKPDNLCVFSNTDRSFTLKITDFGSARYMNQPVNSMTWTPAYLAPEACRRVLQQIEHFRNIFGNSTAGNRYEQITGKVDVFALGLSVLFMIQKRHVLLYKMTEGQISYNNLPAKDKRKLDFKLLHYLAVHTELAQYLIPKDCSLEMQHLLFGMLSGSPNKRFSAAQAYDFIDYMEVKQKECQQTQNGRLVTHPSENHQDACEMNAIYGGVKDLTKEKLRKKTLKNIKEREVLAGGTDVISLKETVKQNLITNPLQPPLPMHSRKMETNIETKNVAANLQPLERAVGAMNQRLDVLLNILHVQQSTKQREPSVLNGVYHNPGVQNSRPQTDMSNGGKAAKRKHKAELYHHSGKKMRQSVSGDSTTVVPALPASAIPYSGLFRSNILDETEPIVVNDTQPVHKNTTKSIGKDSTMHDQEGNMPDFSKLF</sequence>
<dbReference type="GO" id="GO:0016020">
    <property type="term" value="C:membrane"/>
    <property type="evidence" value="ECO:0007669"/>
    <property type="project" value="TreeGrafter"/>
</dbReference>
<evidence type="ECO:0000256" key="2">
    <source>
        <dbReference type="ARBA" id="ARBA00022741"/>
    </source>
</evidence>
<feature type="compositionally biased region" description="Polar residues" evidence="5">
    <location>
        <begin position="591"/>
        <end position="602"/>
    </location>
</feature>
<evidence type="ECO:0000256" key="1">
    <source>
        <dbReference type="ARBA" id="ARBA00022679"/>
    </source>
</evidence>
<evidence type="ECO:0000256" key="3">
    <source>
        <dbReference type="ARBA" id="ARBA00022777"/>
    </source>
</evidence>
<dbReference type="GO" id="GO:0005524">
    <property type="term" value="F:ATP binding"/>
    <property type="evidence" value="ECO:0007669"/>
    <property type="project" value="UniProtKB-KW"/>
</dbReference>
<organism evidence="7 8">
    <name type="scientific">Potamilus streckersoni</name>
    <dbReference type="NCBI Taxonomy" id="2493646"/>
    <lineage>
        <taxon>Eukaryota</taxon>
        <taxon>Metazoa</taxon>
        <taxon>Spiralia</taxon>
        <taxon>Lophotrochozoa</taxon>
        <taxon>Mollusca</taxon>
        <taxon>Bivalvia</taxon>
        <taxon>Autobranchia</taxon>
        <taxon>Heteroconchia</taxon>
        <taxon>Palaeoheterodonta</taxon>
        <taxon>Unionida</taxon>
        <taxon>Unionoidea</taxon>
        <taxon>Unionidae</taxon>
        <taxon>Ambleminae</taxon>
        <taxon>Lampsilini</taxon>
        <taxon>Potamilus</taxon>
    </lineage>
</organism>
<feature type="region of interest" description="Disordered" evidence="5">
    <location>
        <begin position="582"/>
        <end position="606"/>
    </location>
</feature>
<dbReference type="GO" id="GO:0005776">
    <property type="term" value="C:autophagosome"/>
    <property type="evidence" value="ECO:0007669"/>
    <property type="project" value="TreeGrafter"/>
</dbReference>
<dbReference type="InterPro" id="IPR045269">
    <property type="entry name" value="Atg1-like"/>
</dbReference>
<feature type="domain" description="Protein kinase" evidence="6">
    <location>
        <begin position="156"/>
        <end position="441"/>
    </location>
</feature>
<dbReference type="GO" id="GO:0000407">
    <property type="term" value="C:phagophore assembly site"/>
    <property type="evidence" value="ECO:0007669"/>
    <property type="project" value="TreeGrafter"/>
</dbReference>
<keyword evidence="1" id="KW-0808">Transferase</keyword>
<keyword evidence="3" id="KW-0418">Kinase</keyword>
<keyword evidence="8" id="KW-1185">Reference proteome</keyword>
<evidence type="ECO:0000256" key="5">
    <source>
        <dbReference type="SAM" id="MobiDB-lite"/>
    </source>
</evidence>
<evidence type="ECO:0000259" key="6">
    <source>
        <dbReference type="PROSITE" id="PS50011"/>
    </source>
</evidence>
<dbReference type="InterPro" id="IPR008271">
    <property type="entry name" value="Ser/Thr_kinase_AS"/>
</dbReference>
<dbReference type="GO" id="GO:0005829">
    <property type="term" value="C:cytosol"/>
    <property type="evidence" value="ECO:0007669"/>
    <property type="project" value="TreeGrafter"/>
</dbReference>
<protein>
    <recommendedName>
        <fullName evidence="6">Protein kinase domain-containing protein</fullName>
    </recommendedName>
</protein>
<dbReference type="GO" id="GO:0000045">
    <property type="term" value="P:autophagosome assembly"/>
    <property type="evidence" value="ECO:0007669"/>
    <property type="project" value="TreeGrafter"/>
</dbReference>
<dbReference type="InterPro" id="IPR011009">
    <property type="entry name" value="Kinase-like_dom_sf"/>
</dbReference>
<dbReference type="InterPro" id="IPR000719">
    <property type="entry name" value="Prot_kinase_dom"/>
</dbReference>
<dbReference type="Pfam" id="PF00069">
    <property type="entry name" value="Pkinase"/>
    <property type="match status" value="1"/>
</dbReference>
<evidence type="ECO:0000313" key="8">
    <source>
        <dbReference type="Proteomes" id="UP001195483"/>
    </source>
</evidence>
<comment type="caution">
    <text evidence="7">The sequence shown here is derived from an EMBL/GenBank/DDBJ whole genome shotgun (WGS) entry which is preliminary data.</text>
</comment>
<evidence type="ECO:0000256" key="4">
    <source>
        <dbReference type="ARBA" id="ARBA00022840"/>
    </source>
</evidence>
<dbReference type="SUPFAM" id="SSF56112">
    <property type="entry name" value="Protein kinase-like (PK-like)"/>
    <property type="match status" value="1"/>
</dbReference>
<dbReference type="Gene3D" id="1.10.510.10">
    <property type="entry name" value="Transferase(Phosphotransferase) domain 1"/>
    <property type="match status" value="1"/>
</dbReference>
<dbReference type="SMART" id="SM00220">
    <property type="entry name" value="S_TKc"/>
    <property type="match status" value="1"/>
</dbReference>
<dbReference type="AlphaFoldDB" id="A0AAE0T526"/>
<feature type="compositionally biased region" description="Basic and acidic residues" evidence="5">
    <location>
        <begin position="677"/>
        <end position="687"/>
    </location>
</feature>
<reference evidence="7" key="1">
    <citation type="journal article" date="2021" name="Genome Biol. Evol.">
        <title>A High-Quality Reference Genome for a Parasitic Bivalve with Doubly Uniparental Inheritance (Bivalvia: Unionida).</title>
        <authorList>
            <person name="Smith C.H."/>
        </authorList>
    </citation>
    <scope>NUCLEOTIDE SEQUENCE</scope>
    <source>
        <strain evidence="7">CHS0354</strain>
    </source>
</reference>
<dbReference type="EMBL" id="JAEAOA010001069">
    <property type="protein sequence ID" value="KAK3603633.1"/>
    <property type="molecule type" value="Genomic_DNA"/>
</dbReference>
<dbReference type="PANTHER" id="PTHR24348">
    <property type="entry name" value="SERINE/THREONINE-PROTEIN KINASE UNC-51-RELATED"/>
    <property type="match status" value="1"/>
</dbReference>
<dbReference type="GO" id="GO:0010506">
    <property type="term" value="P:regulation of autophagy"/>
    <property type="evidence" value="ECO:0007669"/>
    <property type="project" value="InterPro"/>
</dbReference>
<dbReference type="Gene3D" id="3.30.200.20">
    <property type="entry name" value="Phosphorylase Kinase, domain 1"/>
    <property type="match status" value="1"/>
</dbReference>
<reference evidence="7" key="3">
    <citation type="submission" date="2023-05" db="EMBL/GenBank/DDBJ databases">
        <authorList>
            <person name="Smith C.H."/>
        </authorList>
    </citation>
    <scope>NUCLEOTIDE SEQUENCE</scope>
    <source>
        <strain evidence="7">CHS0354</strain>
        <tissue evidence="7">Mantle</tissue>
    </source>
</reference>
<name>A0AAE0T526_9BIVA</name>
<reference evidence="7" key="2">
    <citation type="journal article" date="2021" name="Genome Biol. Evol.">
        <title>Developing a high-quality reference genome for a parasitic bivalve with doubly uniparental inheritance (Bivalvia: Unionida).</title>
        <authorList>
            <person name="Smith C.H."/>
        </authorList>
    </citation>
    <scope>NUCLEOTIDE SEQUENCE</scope>
    <source>
        <strain evidence="7">CHS0354</strain>
        <tissue evidence="7">Mantle</tissue>
    </source>
</reference>
<keyword evidence="4" id="KW-0067">ATP-binding</keyword>
<dbReference type="GO" id="GO:0004674">
    <property type="term" value="F:protein serine/threonine kinase activity"/>
    <property type="evidence" value="ECO:0007669"/>
    <property type="project" value="InterPro"/>
</dbReference>
<accession>A0AAE0T526</accession>
<gene>
    <name evidence="7" type="ORF">CHS0354_017352</name>
</gene>
<keyword evidence="2" id="KW-0547">Nucleotide-binding</keyword>
<evidence type="ECO:0000313" key="7">
    <source>
        <dbReference type="EMBL" id="KAK3603633.1"/>
    </source>
</evidence>
<dbReference type="PROSITE" id="PS00108">
    <property type="entry name" value="PROTEIN_KINASE_ST"/>
    <property type="match status" value="1"/>
</dbReference>
<feature type="region of interest" description="Disordered" evidence="5">
    <location>
        <begin position="670"/>
        <end position="697"/>
    </location>
</feature>
<dbReference type="PROSITE" id="PS50011">
    <property type="entry name" value="PROTEIN_KINASE_DOM"/>
    <property type="match status" value="1"/>
</dbReference>